<protein>
    <recommendedName>
        <fullName evidence="4">Outer membrane protein beta-barrel domain-containing protein</fullName>
    </recommendedName>
</protein>
<gene>
    <name evidence="2" type="ORF">N7U62_07055</name>
</gene>
<dbReference type="EMBL" id="JAOYOD010000001">
    <property type="protein sequence ID" value="MCV9386415.1"/>
    <property type="molecule type" value="Genomic_DNA"/>
</dbReference>
<dbReference type="Proteomes" id="UP001300692">
    <property type="component" value="Unassembled WGS sequence"/>
</dbReference>
<feature type="chain" id="PRO_5045408760" description="Outer membrane protein beta-barrel domain-containing protein" evidence="1">
    <location>
        <begin position="22"/>
        <end position="358"/>
    </location>
</feature>
<accession>A0ABT3CSG5</accession>
<organism evidence="2 3">
    <name type="scientific">Reichenbachiella ulvae</name>
    <dbReference type="NCBI Taxonomy" id="2980104"/>
    <lineage>
        <taxon>Bacteria</taxon>
        <taxon>Pseudomonadati</taxon>
        <taxon>Bacteroidota</taxon>
        <taxon>Cytophagia</taxon>
        <taxon>Cytophagales</taxon>
        <taxon>Reichenbachiellaceae</taxon>
        <taxon>Reichenbachiella</taxon>
    </lineage>
</organism>
<keyword evidence="3" id="KW-1185">Reference proteome</keyword>
<evidence type="ECO:0000313" key="3">
    <source>
        <dbReference type="Proteomes" id="UP001300692"/>
    </source>
</evidence>
<feature type="signal peptide" evidence="1">
    <location>
        <begin position="1"/>
        <end position="21"/>
    </location>
</feature>
<evidence type="ECO:0000313" key="2">
    <source>
        <dbReference type="EMBL" id="MCV9386415.1"/>
    </source>
</evidence>
<evidence type="ECO:0000256" key="1">
    <source>
        <dbReference type="SAM" id="SignalP"/>
    </source>
</evidence>
<dbReference type="RefSeq" id="WP_264137206.1">
    <property type="nucleotide sequence ID" value="NZ_JAOYOD010000001.1"/>
</dbReference>
<comment type="caution">
    <text evidence="2">The sequence shown here is derived from an EMBL/GenBank/DDBJ whole genome shotgun (WGS) entry which is preliminary data.</text>
</comment>
<name>A0ABT3CSG5_9BACT</name>
<keyword evidence="1" id="KW-0732">Signal</keyword>
<sequence length="358" mass="40687">MKNVKLKILMGLLCLSQLTWANTGTDKGDTVVVEFGKGSKMVIIADNQEELKKLEQIDVNQIISDLNVNLDSADSTTQEIVIEDESGEKFKKDSTDTKDDGLVYYGETESSDADWESKEYDSDDDNDWDDFDFDFFSNDEEKRTKRSFEMDFGMNNWIENGKFPDSNGELYTVKPWGSWYVALGHTNSTHISGPLRLNWGANVSWYNWKLQNTDVIISKGPTATEFTELNNPDINGTKSKLTAAYINLNLVPMLDFGYKENKNDVGPFKKFSKQGFRIGAGVYTGYKVASWTKFVYKEDGNKRKDKDSSDYYINNFRYGVRVRAGYRGMDVFANYDLNNVFADGRGPDLNGFSFGIIL</sequence>
<reference evidence="2 3" key="1">
    <citation type="submission" date="2022-10" db="EMBL/GenBank/DDBJ databases">
        <title>Comparative genomics and taxonomic characterization of three novel marine species of genus Reichenbachiella exhibiting antioxidant and polysaccharide degradation activities.</title>
        <authorList>
            <person name="Muhammad N."/>
            <person name="Lee Y.-J."/>
            <person name="Ko J."/>
            <person name="Kim S.-G."/>
        </authorList>
    </citation>
    <scope>NUCLEOTIDE SEQUENCE [LARGE SCALE GENOMIC DNA]</scope>
    <source>
        <strain evidence="2 3">ABR2-5</strain>
    </source>
</reference>
<evidence type="ECO:0008006" key="4">
    <source>
        <dbReference type="Google" id="ProtNLM"/>
    </source>
</evidence>
<proteinExistence type="predicted"/>